<dbReference type="EC" id="3.2.1.22" evidence="3 6"/>
<evidence type="ECO:0000259" key="9">
    <source>
        <dbReference type="Pfam" id="PF16874"/>
    </source>
</evidence>
<feature type="binding site" evidence="8">
    <location>
        <position position="442"/>
    </location>
    <ligand>
        <name>substrate</name>
    </ligand>
</feature>
<feature type="binding site" evidence="8">
    <location>
        <position position="547"/>
    </location>
    <ligand>
        <name>substrate</name>
    </ligand>
</feature>
<dbReference type="PIRSF" id="PIRSF005536">
    <property type="entry name" value="Agal"/>
    <property type="match status" value="1"/>
</dbReference>
<feature type="domain" description="Glycosyl hydrolase family 36 N-terminal" evidence="10">
    <location>
        <begin position="30"/>
        <end position="284"/>
    </location>
</feature>
<evidence type="ECO:0000256" key="1">
    <source>
        <dbReference type="ARBA" id="ARBA00001255"/>
    </source>
</evidence>
<dbReference type="FunFam" id="3.20.20.70:FF:000118">
    <property type="entry name" value="Alpha-galactosidase"/>
    <property type="match status" value="1"/>
</dbReference>
<dbReference type="PANTHER" id="PTHR43053">
    <property type="entry name" value="GLYCOSIDASE FAMILY 31"/>
    <property type="match status" value="1"/>
</dbReference>
<feature type="active site" description="Proton donor" evidence="7">
    <location>
        <position position="547"/>
    </location>
</feature>
<dbReference type="InterPro" id="IPR050985">
    <property type="entry name" value="Alpha-glycosidase_related"/>
</dbReference>
<dbReference type="InterPro" id="IPR031704">
    <property type="entry name" value="Glyco_hydro_36_N"/>
</dbReference>
<evidence type="ECO:0000256" key="8">
    <source>
        <dbReference type="PIRSR" id="PIRSR005536-2"/>
    </source>
</evidence>
<dbReference type="PRINTS" id="PR00743">
    <property type="entry name" value="GLHYDRLASE36"/>
</dbReference>
<dbReference type="Gene3D" id="2.70.98.60">
    <property type="entry name" value="alpha-galactosidase from lactobacil brevis"/>
    <property type="match status" value="1"/>
</dbReference>
<protein>
    <recommendedName>
        <fullName evidence="3 6">Alpha-galactosidase</fullName>
        <ecNumber evidence="3 6">3.2.1.22</ecNumber>
    </recommendedName>
</protein>
<dbReference type="Gene3D" id="2.60.40.1180">
    <property type="entry name" value="Golgi alpha-mannosidase II"/>
    <property type="match status" value="1"/>
</dbReference>
<comment type="catalytic activity">
    <reaction evidence="1 6">
        <text>Hydrolysis of terminal, non-reducing alpha-D-galactose residues in alpha-D-galactosides, including galactose oligosaccharides, galactomannans and galactolipids.</text>
        <dbReference type="EC" id="3.2.1.22"/>
    </reaction>
</comment>
<keyword evidence="12" id="KW-1185">Reference proteome</keyword>
<dbReference type="OrthoDB" id="9758822at2"/>
<feature type="binding site" evidence="8">
    <location>
        <position position="525"/>
    </location>
    <ligand>
        <name>substrate</name>
    </ligand>
</feature>
<sequence length="727" mass="82955">MSIYYDDSRKVFHLQSEQSSYVIEVVRGELPAHVYWGPKLEGIAQPLNLVERCSFSPTYTMEDKRISLDTIPSEFPSYGNGDFREPALEVHLVDGTTVTDFLYKSYKINKGKPELKGLPSTYVESEEEAETLELLLQDDKSGLVAVLSYTVFNNQDVITRSVRIENQGKDNVVLKRVLSANVDFHDSDYDMLQLSGTWTRERHIHKRPLVPGIHRIDSKRGASSSQQNPFMALLSKDATEDHGEVYGFSLVYSGSFLAQAEVDQYGISRVGIGIQPFNFQWLLEPGESFQAPEAVLVRSSQGLGGLSRTYHRLYRTRLCRGEFRDRKRPILINNWEATYFNFNADKIKEIAQAGKDLGLELFVLDDGWFGKRDNDDSSLGDWVEDRRKLPEGLGKLGEDITAMGMEFGLWFEPEMVSPESDLYREHPDWCLHVPGHKRTLARQQLVLDLSRKDVCDYIVDSVSSVLSSAPITYVKWDMNRNMTEIGSALLPAERQRETAHRYILGLYDVLERIVTRFPHILFESCSGGGGRFDPGMLYYMPQTWTSDDTDAVERLKIQYGTSIVYPSSSMCAHVSAVPNHQVHRITPLETRGHVAMSGSFGYELDMTKLSEAEREDIRKQVSEYKELRMLIQFGDFYRLLSPFEGNQTAWMFVSDDKKEAFATYFRVLAEPNAPLRRLRLKGLDPAKNYKLELNGEVYRGDELMHFGLSLPQLKGDFKSLLCVLKEV</sequence>
<evidence type="ECO:0000256" key="5">
    <source>
        <dbReference type="ARBA" id="ARBA00023295"/>
    </source>
</evidence>
<evidence type="ECO:0000313" key="11">
    <source>
        <dbReference type="EMBL" id="KTD83559.1"/>
    </source>
</evidence>
<feature type="active site" description="Nucleophile" evidence="7">
    <location>
        <position position="477"/>
    </location>
</feature>
<dbReference type="PROSITE" id="PS00512">
    <property type="entry name" value="ALPHA_GALACTOSIDASE"/>
    <property type="match status" value="1"/>
</dbReference>
<dbReference type="EMBL" id="LCZJ02000054">
    <property type="protein sequence ID" value="KTD83559.1"/>
    <property type="molecule type" value="Genomic_DNA"/>
</dbReference>
<dbReference type="InterPro" id="IPR031705">
    <property type="entry name" value="Glyco_hydro_36_C"/>
</dbReference>
<dbReference type="InterPro" id="IPR017853">
    <property type="entry name" value="GH"/>
</dbReference>
<comment type="caution">
    <text evidence="11">The sequence shown here is derived from an EMBL/GenBank/DDBJ whole genome shotgun (WGS) entry which is preliminary data.</text>
</comment>
<dbReference type="GO" id="GO:0016052">
    <property type="term" value="P:carbohydrate catabolic process"/>
    <property type="evidence" value="ECO:0007669"/>
    <property type="project" value="InterPro"/>
</dbReference>
<evidence type="ECO:0000256" key="4">
    <source>
        <dbReference type="ARBA" id="ARBA00022801"/>
    </source>
</evidence>
<dbReference type="InterPro" id="IPR002252">
    <property type="entry name" value="Glyco_hydro_36"/>
</dbReference>
<dbReference type="InterPro" id="IPR013785">
    <property type="entry name" value="Aldolase_TIM"/>
</dbReference>
<feature type="binding site" evidence="8">
    <location>
        <begin position="475"/>
        <end position="479"/>
    </location>
    <ligand>
        <name>substrate</name>
    </ligand>
</feature>
<evidence type="ECO:0000256" key="3">
    <source>
        <dbReference type="ARBA" id="ARBA00012755"/>
    </source>
</evidence>
<dbReference type="Pfam" id="PF16874">
    <property type="entry name" value="Glyco_hydro_36C"/>
    <property type="match status" value="1"/>
</dbReference>
<dbReference type="InterPro" id="IPR013780">
    <property type="entry name" value="Glyco_hydro_b"/>
</dbReference>
<evidence type="ECO:0000256" key="2">
    <source>
        <dbReference type="ARBA" id="ARBA00006202"/>
    </source>
</evidence>
<dbReference type="CDD" id="cd14791">
    <property type="entry name" value="GH36"/>
    <property type="match status" value="1"/>
</dbReference>
<dbReference type="GO" id="GO:0004557">
    <property type="term" value="F:alpha-galactosidase activity"/>
    <property type="evidence" value="ECO:0007669"/>
    <property type="project" value="UniProtKB-UniRule"/>
</dbReference>
<name>A0A0W1AQD5_9BACL</name>
<dbReference type="InterPro" id="IPR000111">
    <property type="entry name" value="Glyco_hydro_27/36_CS"/>
</dbReference>
<feature type="domain" description="Glycosyl hydrolase family 36 C-terminal" evidence="9">
    <location>
        <begin position="647"/>
        <end position="724"/>
    </location>
</feature>
<feature type="binding site" evidence="8">
    <location>
        <position position="198"/>
    </location>
    <ligand>
        <name>substrate</name>
    </ligand>
</feature>
<dbReference type="Gene3D" id="3.20.20.70">
    <property type="entry name" value="Aldolase class I"/>
    <property type="match status" value="1"/>
</dbReference>
<evidence type="ECO:0000256" key="6">
    <source>
        <dbReference type="PIRNR" id="PIRNR005536"/>
    </source>
</evidence>
<accession>A0A0W1AQD5</accession>
<dbReference type="Pfam" id="PF16875">
    <property type="entry name" value="Glyco_hydro_36N"/>
    <property type="match status" value="1"/>
</dbReference>
<dbReference type="RefSeq" id="WP_060626618.1">
    <property type="nucleotide sequence ID" value="NZ_LCZJ02000054.1"/>
</dbReference>
<feature type="binding site" evidence="8">
    <location>
        <begin position="365"/>
        <end position="366"/>
    </location>
    <ligand>
        <name>substrate</name>
    </ligand>
</feature>
<evidence type="ECO:0000256" key="7">
    <source>
        <dbReference type="PIRSR" id="PIRSR005536-1"/>
    </source>
</evidence>
<organism evidence="11 12">
    <name type="scientific">Paenibacillus etheri</name>
    <dbReference type="NCBI Taxonomy" id="1306852"/>
    <lineage>
        <taxon>Bacteria</taxon>
        <taxon>Bacillati</taxon>
        <taxon>Bacillota</taxon>
        <taxon>Bacilli</taxon>
        <taxon>Bacillales</taxon>
        <taxon>Paenibacillaceae</taxon>
        <taxon>Paenibacillus</taxon>
    </lineage>
</organism>
<comment type="similarity">
    <text evidence="2">Belongs to the glycosyl hydrolase 36 family.</text>
</comment>
<dbReference type="InterPro" id="IPR038417">
    <property type="entry name" value="Alpga-gal_N_sf"/>
</dbReference>
<evidence type="ECO:0000313" key="12">
    <source>
        <dbReference type="Proteomes" id="UP000054709"/>
    </source>
</evidence>
<keyword evidence="5 6" id="KW-0326">Glycosidase</keyword>
<proteinExistence type="inferred from homology"/>
<keyword evidence="4 6" id="KW-0378">Hydrolase</keyword>
<dbReference type="SUPFAM" id="SSF51445">
    <property type="entry name" value="(Trans)glycosidases"/>
    <property type="match status" value="1"/>
</dbReference>
<evidence type="ECO:0000259" key="10">
    <source>
        <dbReference type="Pfam" id="PF16875"/>
    </source>
</evidence>
<dbReference type="Proteomes" id="UP000054709">
    <property type="component" value="Unassembled WGS sequence"/>
</dbReference>
<dbReference type="Pfam" id="PF02065">
    <property type="entry name" value="Melibiase"/>
    <property type="match status" value="1"/>
</dbReference>
<dbReference type="AlphaFoldDB" id="A0A0W1AQD5"/>
<reference evidence="11 12" key="1">
    <citation type="journal article" date="2015" name="Int. Biodeterior. Biodegradation">
        <title>Physiological and genetic screening methods for the isolation of methyl tert-butyl ether-degrading bacteria for bioremediation purposes.</title>
        <authorList>
            <person name="Guisado I.M."/>
            <person name="Purswani J."/>
            <person name="Gonzalez Lopez J."/>
            <person name="Pozo C."/>
        </authorList>
    </citation>
    <scope>NUCLEOTIDE SEQUENCE [LARGE SCALE GENOMIC DNA]</scope>
    <source>
        <strain evidence="11 12">SH7</strain>
    </source>
</reference>
<dbReference type="PANTHER" id="PTHR43053:SF3">
    <property type="entry name" value="ALPHA-GALACTOSIDASE C-RELATED"/>
    <property type="match status" value="1"/>
</dbReference>
<gene>
    <name evidence="11" type="ORF">UQ64_01570</name>
</gene>